<name>A0A9N9H4T5_9GLOM</name>
<reference evidence="1" key="1">
    <citation type="submission" date="2021-06" db="EMBL/GenBank/DDBJ databases">
        <authorList>
            <person name="Kallberg Y."/>
            <person name="Tangrot J."/>
            <person name="Rosling A."/>
        </authorList>
    </citation>
    <scope>NUCLEOTIDE SEQUENCE</scope>
    <source>
        <strain evidence="1">FL966</strain>
    </source>
</reference>
<dbReference type="EMBL" id="CAJVQA010007210">
    <property type="protein sequence ID" value="CAG8653281.1"/>
    <property type="molecule type" value="Genomic_DNA"/>
</dbReference>
<gene>
    <name evidence="1" type="ORF">CPELLU_LOCUS9443</name>
</gene>
<dbReference type="Proteomes" id="UP000789759">
    <property type="component" value="Unassembled WGS sequence"/>
</dbReference>
<proteinExistence type="predicted"/>
<organism evidence="1 2">
    <name type="scientific">Cetraspora pellucida</name>
    <dbReference type="NCBI Taxonomy" id="1433469"/>
    <lineage>
        <taxon>Eukaryota</taxon>
        <taxon>Fungi</taxon>
        <taxon>Fungi incertae sedis</taxon>
        <taxon>Mucoromycota</taxon>
        <taxon>Glomeromycotina</taxon>
        <taxon>Glomeromycetes</taxon>
        <taxon>Diversisporales</taxon>
        <taxon>Gigasporaceae</taxon>
        <taxon>Cetraspora</taxon>
    </lineage>
</organism>
<evidence type="ECO:0000313" key="2">
    <source>
        <dbReference type="Proteomes" id="UP000789759"/>
    </source>
</evidence>
<protein>
    <submittedName>
        <fullName evidence="1">17620_t:CDS:1</fullName>
    </submittedName>
</protein>
<dbReference type="AlphaFoldDB" id="A0A9N9H4T5"/>
<sequence>MVKKQLTRIPNGNLKDWKTLYKDILDFFQIQYNPVSECTPVEFIKSDLVIDLSKVFPNLENREYIKTDIVRIYGDVVQLSENLEIRDLDECNILFIVARRIEVNPGCRIVINHEKKDTFRLVVYAKEIPFDLNVEITSIYNNKVIINKFSSNHEYKHIGGTLLVQSGNLKDIKHFEKFDNKIFLRKQFSKILQFSLQIACALFYDEPTITQSILNWIIEITAQSQLDEIKELYHHGLAISELFHIFKKRMETKRQIRFVPLLDKRMYLQSIKGFIDAAKSYEDKYMELLKNIKTNEMKKCKLELLLKDCEKTTEMFQDFKSEDNKLYESTFEVMKKVESSLRERKNEVDNARTAFEKGFDKWGKKIVRDAKTQIIIDIVQILLNIGMLVSQPSCINSIVEIIKSVSNSIHVIFNTANDDVQKINEIFNRDDIVRIKDINKKVKDIIGAKDDLKSNRDVVNDYRANTMNESRKIESMETNELAK</sequence>
<keyword evidence="2" id="KW-1185">Reference proteome</keyword>
<comment type="caution">
    <text evidence="1">The sequence shown here is derived from an EMBL/GenBank/DDBJ whole genome shotgun (WGS) entry which is preliminary data.</text>
</comment>
<dbReference type="OrthoDB" id="2381789at2759"/>
<evidence type="ECO:0000313" key="1">
    <source>
        <dbReference type="EMBL" id="CAG8653281.1"/>
    </source>
</evidence>
<accession>A0A9N9H4T5</accession>
<feature type="non-terminal residue" evidence="1">
    <location>
        <position position="483"/>
    </location>
</feature>